<comment type="caution">
    <text evidence="1">The sequence shown here is derived from an EMBL/GenBank/DDBJ whole genome shotgun (WGS) entry which is preliminary data.</text>
</comment>
<keyword evidence="2" id="KW-1185">Reference proteome</keyword>
<accession>A0ABV6HID1</accession>
<dbReference type="Proteomes" id="UP001589774">
    <property type="component" value="Unassembled WGS sequence"/>
</dbReference>
<sequence>MQKILKERLYSYLVDNRVDLFLDLQHKGGLKEYLNSSVSAIAPQIREMQESGEPDLYIEEYCMDELTRKLRPSPFLYLYRVLEEEFEEDFHRMREDGILTYELINILGCCRDIFERNAFSEETEEDRYLRYEITGAVGDYLSGS</sequence>
<dbReference type="RefSeq" id="WP_130857529.1">
    <property type="nucleotide sequence ID" value="NZ_JBHLWO010000002.1"/>
</dbReference>
<evidence type="ECO:0000313" key="1">
    <source>
        <dbReference type="EMBL" id="MFC0318653.1"/>
    </source>
</evidence>
<gene>
    <name evidence="1" type="ORF">ACFFI0_10045</name>
</gene>
<evidence type="ECO:0000313" key="2">
    <source>
        <dbReference type="Proteomes" id="UP001589774"/>
    </source>
</evidence>
<evidence type="ECO:0008006" key="3">
    <source>
        <dbReference type="Google" id="ProtNLM"/>
    </source>
</evidence>
<dbReference type="InterPro" id="IPR036297">
    <property type="entry name" value="PG0816-like_sf"/>
</dbReference>
<organism evidence="1 2">
    <name type="scientific">Olivibacter oleidegradans</name>
    <dbReference type="NCBI Taxonomy" id="760123"/>
    <lineage>
        <taxon>Bacteria</taxon>
        <taxon>Pseudomonadati</taxon>
        <taxon>Bacteroidota</taxon>
        <taxon>Sphingobacteriia</taxon>
        <taxon>Sphingobacteriales</taxon>
        <taxon>Sphingobacteriaceae</taxon>
        <taxon>Olivibacter</taxon>
    </lineage>
</organism>
<reference evidence="1 2" key="1">
    <citation type="submission" date="2024-09" db="EMBL/GenBank/DDBJ databases">
        <authorList>
            <person name="Sun Q."/>
            <person name="Mori K."/>
        </authorList>
    </citation>
    <scope>NUCLEOTIDE SEQUENCE [LARGE SCALE GENOMIC DNA]</scope>
    <source>
        <strain evidence="1 2">CCM 7765</strain>
    </source>
</reference>
<proteinExistence type="predicted"/>
<name>A0ABV6HID1_9SPHI</name>
<protein>
    <recommendedName>
        <fullName evidence="3">DUF1896 domain-containing protein</fullName>
    </recommendedName>
</protein>
<dbReference type="SUPFAM" id="SSF140753">
    <property type="entry name" value="PG0816-like"/>
    <property type="match status" value="1"/>
</dbReference>
<dbReference type="EMBL" id="JBHLWO010000002">
    <property type="protein sequence ID" value="MFC0318653.1"/>
    <property type="molecule type" value="Genomic_DNA"/>
</dbReference>